<evidence type="ECO:0000256" key="5">
    <source>
        <dbReference type="ARBA" id="ARBA00022989"/>
    </source>
</evidence>
<dbReference type="GO" id="GO:0005743">
    <property type="term" value="C:mitochondrial inner membrane"/>
    <property type="evidence" value="ECO:0007669"/>
    <property type="project" value="UniProtKB-SubCell"/>
</dbReference>
<feature type="transmembrane region" description="Helical" evidence="9">
    <location>
        <begin position="122"/>
        <end position="146"/>
    </location>
</feature>
<dbReference type="EC" id="7.1.1.2" evidence="8"/>
<dbReference type="Pfam" id="PF00146">
    <property type="entry name" value="NADHdh"/>
    <property type="match status" value="1"/>
</dbReference>
<dbReference type="PANTHER" id="PTHR11432">
    <property type="entry name" value="NADH DEHYDROGENASE SUBUNIT 1"/>
    <property type="match status" value="1"/>
</dbReference>
<feature type="transmembrane region" description="Helical" evidence="9">
    <location>
        <begin position="300"/>
        <end position="324"/>
    </location>
</feature>
<organism evidence="10">
    <name type="scientific">Achatinella mustelina</name>
    <dbReference type="NCBI Taxonomy" id="115943"/>
    <lineage>
        <taxon>Eukaryota</taxon>
        <taxon>Metazoa</taxon>
        <taxon>Spiralia</taxon>
        <taxon>Lophotrochozoa</taxon>
        <taxon>Mollusca</taxon>
        <taxon>Gastropoda</taxon>
        <taxon>Heterobranchia</taxon>
        <taxon>Euthyneura</taxon>
        <taxon>Panpulmonata</taxon>
        <taxon>Eupulmonata</taxon>
        <taxon>Stylommatophora</taxon>
        <taxon>Orthurethra</taxon>
        <taxon>Achatinellidae</taxon>
        <taxon>Achatinella</taxon>
    </lineage>
</organism>
<keyword evidence="6 9" id="KW-0472">Membrane</keyword>
<gene>
    <name evidence="10" type="primary">ND1</name>
</gene>
<feature type="transmembrane region" description="Helical" evidence="9">
    <location>
        <begin position="193"/>
        <end position="215"/>
    </location>
</feature>
<dbReference type="CTD" id="4535"/>
<sequence length="326" mass="37999">MFWLWISLFKFYTSWKNSNFYSIYSMLYTVLKIYLISLCVLLSVAFYTLLERKVLSYIQTRKGPNKVGLGGIFQPISDAIKLFVKEMIFIQSSNKFMFCIVSMMALFVSLTLWGLYPSSFSLNYIMYSLFFFMCASGLNVYIITLAGWSSNSAYSFLGSLRASAQSISYEISMMTLILFPMFILMSMSFQYSVFNFPVFMLLLPMLFLWFVTLLAETNRAPFDFAEGESEIVSGFNIEYAGGLFALLFLGEYVSILFMSMMTSVWFLYNMNMILFMLNIIMLSLFFLVIRGVYPRFRYDLLMYLCWKTLLPFSICLLLLMPVVFFI</sequence>
<evidence type="ECO:0000256" key="7">
    <source>
        <dbReference type="RuleBase" id="RU000471"/>
    </source>
</evidence>
<evidence type="ECO:0000313" key="10">
    <source>
        <dbReference type="EMBL" id="ANC62881.1"/>
    </source>
</evidence>
<comment type="subcellular location">
    <subcellularLocation>
        <location evidence="1">Membrane</location>
        <topology evidence="1">Multi-pass membrane protein</topology>
    </subcellularLocation>
    <subcellularLocation>
        <location evidence="7">Mitochondrion inner membrane</location>
        <topology evidence="7">Multi-pass membrane protein</topology>
    </subcellularLocation>
</comment>
<geneLocation type="mitochondrion" evidence="10"/>
<proteinExistence type="inferred from homology"/>
<dbReference type="PANTHER" id="PTHR11432:SF3">
    <property type="entry name" value="NADH-UBIQUINONE OXIDOREDUCTASE CHAIN 1"/>
    <property type="match status" value="1"/>
</dbReference>
<evidence type="ECO:0000256" key="1">
    <source>
        <dbReference type="ARBA" id="ARBA00004141"/>
    </source>
</evidence>
<dbReference type="InterPro" id="IPR018086">
    <property type="entry name" value="NADH_UbQ_OxRdtase_su1_CS"/>
</dbReference>
<dbReference type="AlphaFoldDB" id="A0A336U876"/>
<feature type="transmembrane region" description="Helical" evidence="9">
    <location>
        <begin position="96"/>
        <end position="116"/>
    </location>
</feature>
<protein>
    <recommendedName>
        <fullName evidence="3 8">NADH-ubiquinone oxidoreductase chain 1</fullName>
        <ecNumber evidence="8">7.1.1.2</ecNumber>
    </recommendedName>
</protein>
<dbReference type="EMBL" id="KU525108">
    <property type="protein sequence ID" value="ANC62881.1"/>
    <property type="molecule type" value="Genomic_DNA"/>
</dbReference>
<keyword evidence="8" id="KW-0830">Ubiquinone</keyword>
<dbReference type="PROSITE" id="PS00668">
    <property type="entry name" value="COMPLEX1_ND1_2"/>
    <property type="match status" value="1"/>
</dbReference>
<dbReference type="InterPro" id="IPR001694">
    <property type="entry name" value="NADH_UbQ_OxRdtase_su1/FPO"/>
</dbReference>
<feature type="transmembrane region" description="Helical" evidence="9">
    <location>
        <begin position="20"/>
        <end position="50"/>
    </location>
</feature>
<comment type="catalytic activity">
    <reaction evidence="8">
        <text>a ubiquinone + NADH + 5 H(+)(in) = a ubiquinol + NAD(+) + 4 H(+)(out)</text>
        <dbReference type="Rhea" id="RHEA:29091"/>
        <dbReference type="Rhea" id="RHEA-COMP:9565"/>
        <dbReference type="Rhea" id="RHEA-COMP:9566"/>
        <dbReference type="ChEBI" id="CHEBI:15378"/>
        <dbReference type="ChEBI" id="CHEBI:16389"/>
        <dbReference type="ChEBI" id="CHEBI:17976"/>
        <dbReference type="ChEBI" id="CHEBI:57540"/>
        <dbReference type="ChEBI" id="CHEBI:57945"/>
        <dbReference type="EC" id="7.1.1.2"/>
    </reaction>
</comment>
<accession>A0A336U876</accession>
<dbReference type="HAMAP" id="MF_01350">
    <property type="entry name" value="NDH1_NuoH"/>
    <property type="match status" value="1"/>
</dbReference>
<feature type="transmembrane region" description="Helical" evidence="9">
    <location>
        <begin position="167"/>
        <end position="187"/>
    </location>
</feature>
<keyword evidence="8 10" id="KW-0496">Mitochondrion</keyword>
<dbReference type="GO" id="GO:0009060">
    <property type="term" value="P:aerobic respiration"/>
    <property type="evidence" value="ECO:0007669"/>
    <property type="project" value="TreeGrafter"/>
</dbReference>
<keyword evidence="5 9" id="KW-1133">Transmembrane helix</keyword>
<evidence type="ECO:0000256" key="9">
    <source>
        <dbReference type="SAM" id="Phobius"/>
    </source>
</evidence>
<keyword evidence="7" id="KW-0520">NAD</keyword>
<keyword evidence="4 7" id="KW-0812">Transmembrane</keyword>
<feature type="transmembrane region" description="Helical" evidence="9">
    <location>
        <begin position="273"/>
        <end position="293"/>
    </location>
</feature>
<dbReference type="GO" id="GO:0003954">
    <property type="term" value="F:NADH dehydrogenase activity"/>
    <property type="evidence" value="ECO:0007669"/>
    <property type="project" value="TreeGrafter"/>
</dbReference>
<evidence type="ECO:0000256" key="6">
    <source>
        <dbReference type="ARBA" id="ARBA00023136"/>
    </source>
</evidence>
<evidence type="ECO:0000256" key="3">
    <source>
        <dbReference type="ARBA" id="ARBA00021009"/>
    </source>
</evidence>
<dbReference type="RefSeq" id="YP_009253506.1">
    <property type="nucleotide sequence ID" value="NC_030190.1"/>
</dbReference>
<dbReference type="GeneID" id="27909917"/>
<name>A0A336U876_9EUPU</name>
<evidence type="ECO:0000256" key="8">
    <source>
        <dbReference type="RuleBase" id="RU000473"/>
    </source>
</evidence>
<evidence type="ECO:0000256" key="2">
    <source>
        <dbReference type="ARBA" id="ARBA00010535"/>
    </source>
</evidence>
<evidence type="ECO:0000256" key="4">
    <source>
        <dbReference type="ARBA" id="ARBA00022692"/>
    </source>
</evidence>
<reference evidence="10" key="1">
    <citation type="journal article" date="2016" name="Mitochondrial DNA Part B Resour">
        <title>The complete mitochondrial genome of Achatinella mustelina (Gastropoda: Pulmonata: Stylommatophora).</title>
        <authorList>
            <person name="Price M.R."/>
            <person name="Forsman Z.H."/>
            <person name="Knapp I."/>
            <person name="Hadfield M.G."/>
            <person name="Toonen R.J."/>
        </authorList>
    </citation>
    <scope>NUCLEOTIDE SEQUENCE</scope>
</reference>
<dbReference type="GO" id="GO:0008137">
    <property type="term" value="F:NADH dehydrogenase (ubiquinone) activity"/>
    <property type="evidence" value="ECO:0007669"/>
    <property type="project" value="UniProtKB-EC"/>
</dbReference>
<dbReference type="PROSITE" id="PS00667">
    <property type="entry name" value="COMPLEX1_ND1_1"/>
    <property type="match status" value="1"/>
</dbReference>
<comment type="similarity">
    <text evidence="2 7">Belongs to the complex I subunit 1 family.</text>
</comment>
<feature type="transmembrane region" description="Helical" evidence="9">
    <location>
        <begin position="243"/>
        <end position="267"/>
    </location>
</feature>